<accession>A0A4U1EDA6</accession>
<reference evidence="4" key="1">
    <citation type="journal article" date="2019" name="IScience">
        <title>Narwhal Genome Reveals Long-Term Low Genetic Diversity despite Current Large Abundance Size.</title>
        <authorList>
            <person name="Westbury M.V."/>
            <person name="Petersen B."/>
            <person name="Garde E."/>
            <person name="Heide-Jorgensen M.P."/>
            <person name="Lorenzen E.D."/>
        </authorList>
    </citation>
    <scope>NUCLEOTIDE SEQUENCE [LARGE SCALE GENOMIC DNA]</scope>
</reference>
<evidence type="ECO:0000313" key="4">
    <source>
        <dbReference type="Proteomes" id="UP000308365"/>
    </source>
</evidence>
<dbReference type="Gene3D" id="2.30.29.30">
    <property type="entry name" value="Pleckstrin-homology domain (PH domain)/Phosphotyrosine-binding domain (PTB)"/>
    <property type="match status" value="1"/>
</dbReference>
<feature type="compositionally biased region" description="Low complexity" evidence="1">
    <location>
        <begin position="108"/>
        <end position="126"/>
    </location>
</feature>
<dbReference type="EMBL" id="RWIC01002079">
    <property type="protein sequence ID" value="TKC34091.1"/>
    <property type="molecule type" value="Genomic_DNA"/>
</dbReference>
<feature type="compositionally biased region" description="Basic and acidic residues" evidence="1">
    <location>
        <begin position="14"/>
        <end position="29"/>
    </location>
</feature>
<evidence type="ECO:0000313" key="3">
    <source>
        <dbReference type="EMBL" id="TKC34091.1"/>
    </source>
</evidence>
<evidence type="ECO:0000259" key="2">
    <source>
        <dbReference type="PROSITE" id="PS50003"/>
    </source>
</evidence>
<feature type="region of interest" description="Disordered" evidence="1">
    <location>
        <begin position="79"/>
        <end position="126"/>
    </location>
</feature>
<feature type="region of interest" description="Disordered" evidence="1">
    <location>
        <begin position="147"/>
        <end position="168"/>
    </location>
</feature>
<feature type="non-terminal residue" evidence="3">
    <location>
        <position position="219"/>
    </location>
</feature>
<dbReference type="InterPro" id="IPR001849">
    <property type="entry name" value="PH_domain"/>
</dbReference>
<gene>
    <name evidence="3" type="ORF">EI555_008032</name>
</gene>
<evidence type="ECO:0000256" key="1">
    <source>
        <dbReference type="SAM" id="MobiDB-lite"/>
    </source>
</evidence>
<comment type="caution">
    <text evidence="3">The sequence shown here is derived from an EMBL/GenBank/DDBJ whole genome shotgun (WGS) entry which is preliminary data.</text>
</comment>
<sequence>RQNLPTRLSLQLPQDRDYNSQEAARRTEQRPSQNAAQLASRGLSSGRSAGQSAGVTATATTAAAADGWKGRLPSPLVLLPRSARCQARRRRGGRTSSRLHLPSAPERALLPSPSSDASPRGLGASAGAAQGAGAGLLLGCRVSMSDNQSWNSSGSEEDPETESGPPVERCGVLSKWTNYIHGWQDRWVVLKNNTLSYYKSEDETEYGCRGSICLSKAVI</sequence>
<feature type="non-terminal residue" evidence="3">
    <location>
        <position position="1"/>
    </location>
</feature>
<dbReference type="InterPro" id="IPR011993">
    <property type="entry name" value="PH-like_dom_sf"/>
</dbReference>
<protein>
    <recommendedName>
        <fullName evidence="2">PH domain-containing protein</fullName>
    </recommendedName>
</protein>
<feature type="domain" description="PH" evidence="2">
    <location>
        <begin position="166"/>
        <end position="219"/>
    </location>
</feature>
<dbReference type="PROSITE" id="PS50003">
    <property type="entry name" value="PH_DOMAIN"/>
    <property type="match status" value="1"/>
</dbReference>
<dbReference type="AlphaFoldDB" id="A0A4U1EDA6"/>
<proteinExistence type="predicted"/>
<name>A0A4U1EDA6_MONMO</name>
<dbReference type="SUPFAM" id="SSF50729">
    <property type="entry name" value="PH domain-like"/>
    <property type="match status" value="1"/>
</dbReference>
<dbReference type="Proteomes" id="UP000308365">
    <property type="component" value="Unassembled WGS sequence"/>
</dbReference>
<feature type="compositionally biased region" description="Low complexity" evidence="1">
    <location>
        <begin position="37"/>
        <end position="54"/>
    </location>
</feature>
<feature type="region of interest" description="Disordered" evidence="1">
    <location>
        <begin position="1"/>
        <end position="54"/>
    </location>
</feature>
<organism evidence="3 4">
    <name type="scientific">Monodon monoceros</name>
    <name type="common">Narwhal</name>
    <name type="synonym">Ceratodon monodon</name>
    <dbReference type="NCBI Taxonomy" id="40151"/>
    <lineage>
        <taxon>Eukaryota</taxon>
        <taxon>Metazoa</taxon>
        <taxon>Chordata</taxon>
        <taxon>Craniata</taxon>
        <taxon>Vertebrata</taxon>
        <taxon>Euteleostomi</taxon>
        <taxon>Mammalia</taxon>
        <taxon>Eutheria</taxon>
        <taxon>Laurasiatheria</taxon>
        <taxon>Artiodactyla</taxon>
        <taxon>Whippomorpha</taxon>
        <taxon>Cetacea</taxon>
        <taxon>Odontoceti</taxon>
        <taxon>Monodontidae</taxon>
        <taxon>Monodon</taxon>
    </lineage>
</organism>
<dbReference type="Pfam" id="PF00169">
    <property type="entry name" value="PH"/>
    <property type="match status" value="1"/>
</dbReference>
<feature type="compositionally biased region" description="Polar residues" evidence="1">
    <location>
        <begin position="1"/>
        <end position="12"/>
    </location>
</feature>